<name>A0A9J5Z2X8_SOLCO</name>
<sequence>MNLMSTHSFGHQSSGLGFTTSISGKLKTHGWILKSNGYKKLNLYLSKGRRMEKTYFQLAEDEILFSSSLQKTHSKL</sequence>
<evidence type="ECO:0000313" key="1">
    <source>
        <dbReference type="EMBL" id="KAG5606247.1"/>
    </source>
</evidence>
<comment type="caution">
    <text evidence="1">The sequence shown here is derived from an EMBL/GenBank/DDBJ whole genome shotgun (WGS) entry which is preliminary data.</text>
</comment>
<keyword evidence="2" id="KW-1185">Reference proteome</keyword>
<accession>A0A9J5Z2X8</accession>
<proteinExistence type="predicted"/>
<dbReference type="Proteomes" id="UP000824120">
    <property type="component" value="Chromosome 5"/>
</dbReference>
<reference evidence="1 2" key="1">
    <citation type="submission" date="2020-09" db="EMBL/GenBank/DDBJ databases">
        <title>De no assembly of potato wild relative species, Solanum commersonii.</title>
        <authorList>
            <person name="Cho K."/>
        </authorList>
    </citation>
    <scope>NUCLEOTIDE SEQUENCE [LARGE SCALE GENOMIC DNA]</scope>
    <source>
        <strain evidence="1">LZ3.2</strain>
        <tissue evidence="1">Leaf</tissue>
    </source>
</reference>
<dbReference type="AlphaFoldDB" id="A0A9J5Z2X8"/>
<organism evidence="1 2">
    <name type="scientific">Solanum commersonii</name>
    <name type="common">Commerson's wild potato</name>
    <name type="synonym">Commerson's nightshade</name>
    <dbReference type="NCBI Taxonomy" id="4109"/>
    <lineage>
        <taxon>Eukaryota</taxon>
        <taxon>Viridiplantae</taxon>
        <taxon>Streptophyta</taxon>
        <taxon>Embryophyta</taxon>
        <taxon>Tracheophyta</taxon>
        <taxon>Spermatophyta</taxon>
        <taxon>Magnoliopsida</taxon>
        <taxon>eudicotyledons</taxon>
        <taxon>Gunneridae</taxon>
        <taxon>Pentapetalae</taxon>
        <taxon>asterids</taxon>
        <taxon>lamiids</taxon>
        <taxon>Solanales</taxon>
        <taxon>Solanaceae</taxon>
        <taxon>Solanoideae</taxon>
        <taxon>Solaneae</taxon>
        <taxon>Solanum</taxon>
    </lineage>
</organism>
<evidence type="ECO:0000313" key="2">
    <source>
        <dbReference type="Proteomes" id="UP000824120"/>
    </source>
</evidence>
<gene>
    <name evidence="1" type="ORF">H5410_027739</name>
</gene>
<dbReference type="EMBL" id="JACXVP010000005">
    <property type="protein sequence ID" value="KAG5606247.1"/>
    <property type="molecule type" value="Genomic_DNA"/>
</dbReference>
<protein>
    <submittedName>
        <fullName evidence="1">Uncharacterized protein</fullName>
    </submittedName>
</protein>